<dbReference type="WBParaSite" id="sdigi.contig59.g3237.t1">
    <property type="protein sequence ID" value="sdigi.contig59.g3237.t1"/>
    <property type="gene ID" value="sdigi.contig59.g3237"/>
</dbReference>
<evidence type="ECO:0000313" key="3">
    <source>
        <dbReference type="WBParaSite" id="sdigi.contig59.g3237.t1"/>
    </source>
</evidence>
<proteinExistence type="predicted"/>
<sequence length="229" mass="25932">MLGYFFVIHLLSSAQWPITEANKCVECASTNLKGRWGLTGFAQLFRSYSFTSTCATGADMEHYVRCSGYCMTYLFQNPDTVGTSDVELMVVRGCHQRLLGIQSVPLNNQTPNGSYCEYDKDLRRLDSQGNEVYIKALVEFCAGLYNFICKILITSVHKLITIQQEAIPIESVIIATQWKKIVIIIKNIAARNFVPKPLSVFTETVYMQYIKHALISVYLQSEMVVRPLT</sequence>
<dbReference type="Proteomes" id="UP000887581">
    <property type="component" value="Unplaced"/>
</dbReference>
<protein>
    <submittedName>
        <fullName evidence="3">Secreted protein</fullName>
    </submittedName>
</protein>
<accession>A0A915Q524</accession>
<feature type="signal peptide" evidence="1">
    <location>
        <begin position="1"/>
        <end position="21"/>
    </location>
</feature>
<keyword evidence="1" id="KW-0732">Signal</keyword>
<feature type="chain" id="PRO_5036814690" evidence="1">
    <location>
        <begin position="22"/>
        <end position="229"/>
    </location>
</feature>
<organism evidence="2 3">
    <name type="scientific">Setaria digitata</name>
    <dbReference type="NCBI Taxonomy" id="48799"/>
    <lineage>
        <taxon>Eukaryota</taxon>
        <taxon>Metazoa</taxon>
        <taxon>Ecdysozoa</taxon>
        <taxon>Nematoda</taxon>
        <taxon>Chromadorea</taxon>
        <taxon>Rhabditida</taxon>
        <taxon>Spirurina</taxon>
        <taxon>Spiruromorpha</taxon>
        <taxon>Filarioidea</taxon>
        <taxon>Setariidae</taxon>
        <taxon>Setaria</taxon>
    </lineage>
</organism>
<evidence type="ECO:0000313" key="2">
    <source>
        <dbReference type="Proteomes" id="UP000887581"/>
    </source>
</evidence>
<name>A0A915Q524_9BILA</name>
<reference evidence="3" key="1">
    <citation type="submission" date="2022-11" db="UniProtKB">
        <authorList>
            <consortium name="WormBaseParasite"/>
        </authorList>
    </citation>
    <scope>IDENTIFICATION</scope>
</reference>
<keyword evidence="2" id="KW-1185">Reference proteome</keyword>
<dbReference type="AlphaFoldDB" id="A0A915Q524"/>
<evidence type="ECO:0000256" key="1">
    <source>
        <dbReference type="SAM" id="SignalP"/>
    </source>
</evidence>